<evidence type="ECO:0000256" key="5">
    <source>
        <dbReference type="ARBA" id="ARBA00023014"/>
    </source>
</evidence>
<organism evidence="8">
    <name type="scientific">marine sediment metagenome</name>
    <dbReference type="NCBI Taxonomy" id="412755"/>
    <lineage>
        <taxon>unclassified sequences</taxon>
        <taxon>metagenomes</taxon>
        <taxon>ecological metagenomes</taxon>
    </lineage>
</organism>
<evidence type="ECO:0000259" key="7">
    <source>
        <dbReference type="Pfam" id="PF04432"/>
    </source>
</evidence>
<feature type="domain" description="Coenzyme F420 hydrogenase/dehydrogenase beta subunit N-terminal" evidence="6">
    <location>
        <begin position="1"/>
        <end position="56"/>
    </location>
</feature>
<dbReference type="AlphaFoldDB" id="X1I4B0"/>
<evidence type="ECO:0000313" key="8">
    <source>
        <dbReference type="EMBL" id="GAH52398.1"/>
    </source>
</evidence>
<feature type="non-terminal residue" evidence="8">
    <location>
        <position position="1"/>
    </location>
</feature>
<keyword evidence="2" id="KW-0479">Metal-binding</keyword>
<reference evidence="8" key="1">
    <citation type="journal article" date="2014" name="Front. Microbiol.">
        <title>High frequency of phylogenetically diverse reductive dehalogenase-homologous genes in deep subseafloor sedimentary metagenomes.</title>
        <authorList>
            <person name="Kawai M."/>
            <person name="Futagami T."/>
            <person name="Toyoda A."/>
            <person name="Takaki Y."/>
            <person name="Nishi S."/>
            <person name="Hori S."/>
            <person name="Arai W."/>
            <person name="Tsubouchi T."/>
            <person name="Morono Y."/>
            <person name="Uchiyama I."/>
            <person name="Ito T."/>
            <person name="Fujiyama A."/>
            <person name="Inagaki F."/>
            <person name="Takami H."/>
        </authorList>
    </citation>
    <scope>NUCLEOTIDE SEQUENCE</scope>
    <source>
        <strain evidence="8">Expedition CK06-06</strain>
    </source>
</reference>
<protein>
    <recommendedName>
        <fullName evidence="9">Coenzyme F420 hydrogenase/dehydrogenase beta subunit C-terminal domain-containing protein</fullName>
    </recommendedName>
</protein>
<evidence type="ECO:0000256" key="4">
    <source>
        <dbReference type="ARBA" id="ARBA00023004"/>
    </source>
</evidence>
<evidence type="ECO:0000256" key="1">
    <source>
        <dbReference type="ARBA" id="ARBA00001974"/>
    </source>
</evidence>
<keyword evidence="3" id="KW-0560">Oxidoreductase</keyword>
<dbReference type="Pfam" id="PF04432">
    <property type="entry name" value="FrhB_FdhB_C"/>
    <property type="match status" value="1"/>
</dbReference>
<feature type="non-terminal residue" evidence="8">
    <location>
        <position position="281"/>
    </location>
</feature>
<keyword evidence="5" id="KW-0411">Iron-sulfur</keyword>
<evidence type="ECO:0000256" key="3">
    <source>
        <dbReference type="ARBA" id="ARBA00023002"/>
    </source>
</evidence>
<comment type="caution">
    <text evidence="8">The sequence shown here is derived from an EMBL/GenBank/DDBJ whole genome shotgun (WGS) entry which is preliminary data.</text>
</comment>
<dbReference type="InterPro" id="IPR007525">
    <property type="entry name" value="FrhB_FdhB_C"/>
</dbReference>
<dbReference type="PROSITE" id="PS00198">
    <property type="entry name" value="4FE4S_FER_1"/>
    <property type="match status" value="1"/>
</dbReference>
<sequence length="281" mass="31583">GGVVTSLLKFALENQIVDTVVAVRQGESRYEGVLTFVKDPEQINECAGPLHFATPGIAKNVKKYLDTYSKKIAVVCKSCDARALIELAKINQINIEKTIMIGVNCSGTLATVPHINMLRESGIDPYKLSYEDIDDDKLTLKFDGDTQKTFDINELEEKGWGRRRNCQRCEYSIPRMADLACGKWGLNDERGTFVELCSTKGKELFEKAVSKKVIKVKKPSKEQIKLRAQKEAKKIDSAKAHQKADFASPEDKFYWLSQLQACIKCYGCRDACPLCHCKRCV</sequence>
<dbReference type="PANTHER" id="PTHR31332">
    <property type="entry name" value="7-HYDROXYMETHYL CHLOROPHYLL A REDUCTASE, CHLOROPLASTIC"/>
    <property type="match status" value="1"/>
</dbReference>
<gene>
    <name evidence="8" type="ORF">S03H2_35991</name>
</gene>
<accession>X1I4B0</accession>
<dbReference type="GO" id="GO:0052592">
    <property type="term" value="F:oxidoreductase activity, acting on CH or CH2 groups, with an iron-sulfur protein as acceptor"/>
    <property type="evidence" value="ECO:0007669"/>
    <property type="project" value="TreeGrafter"/>
</dbReference>
<dbReference type="InterPro" id="IPR007516">
    <property type="entry name" value="Co_F420_Hydgase/DH_bsu_N"/>
</dbReference>
<evidence type="ECO:0008006" key="9">
    <source>
        <dbReference type="Google" id="ProtNLM"/>
    </source>
</evidence>
<proteinExistence type="predicted"/>
<comment type="cofactor">
    <cofactor evidence="1">
        <name>FAD</name>
        <dbReference type="ChEBI" id="CHEBI:57692"/>
    </cofactor>
</comment>
<feature type="domain" description="Coenzyme F420 hydrogenase/dehydrogenase beta subunit C-terminal" evidence="7">
    <location>
        <begin position="70"/>
        <end position="221"/>
    </location>
</feature>
<keyword evidence="4" id="KW-0408">Iron</keyword>
<dbReference type="Pfam" id="PF04422">
    <property type="entry name" value="FrhB_FdhB_N"/>
    <property type="match status" value="1"/>
</dbReference>
<dbReference type="GO" id="GO:0051536">
    <property type="term" value="F:iron-sulfur cluster binding"/>
    <property type="evidence" value="ECO:0007669"/>
    <property type="project" value="UniProtKB-KW"/>
</dbReference>
<dbReference type="InterPro" id="IPR017900">
    <property type="entry name" value="4Fe4S_Fe_S_CS"/>
</dbReference>
<dbReference type="InterPro" id="IPR045220">
    <property type="entry name" value="FRHB/FDHB/HCAR-like"/>
</dbReference>
<dbReference type="GO" id="GO:0046872">
    <property type="term" value="F:metal ion binding"/>
    <property type="evidence" value="ECO:0007669"/>
    <property type="project" value="UniProtKB-KW"/>
</dbReference>
<dbReference type="PANTHER" id="PTHR31332:SF6">
    <property type="entry name" value="FORMATE DEHYDROGENASE SUBUNIT BETA"/>
    <property type="match status" value="1"/>
</dbReference>
<name>X1I4B0_9ZZZZ</name>
<evidence type="ECO:0000259" key="6">
    <source>
        <dbReference type="Pfam" id="PF04422"/>
    </source>
</evidence>
<evidence type="ECO:0000256" key="2">
    <source>
        <dbReference type="ARBA" id="ARBA00022723"/>
    </source>
</evidence>
<dbReference type="EMBL" id="BARU01022058">
    <property type="protein sequence ID" value="GAH52398.1"/>
    <property type="molecule type" value="Genomic_DNA"/>
</dbReference>